<organism evidence="3 4">
    <name type="scientific">Cricetulus griseus</name>
    <name type="common">Chinese hamster</name>
    <name type="synonym">Cricetulus barabensis griseus</name>
    <dbReference type="NCBI Taxonomy" id="10029"/>
    <lineage>
        <taxon>Eukaryota</taxon>
        <taxon>Metazoa</taxon>
        <taxon>Chordata</taxon>
        <taxon>Craniata</taxon>
        <taxon>Vertebrata</taxon>
        <taxon>Euteleostomi</taxon>
        <taxon>Mammalia</taxon>
        <taxon>Eutheria</taxon>
        <taxon>Euarchontoglires</taxon>
        <taxon>Glires</taxon>
        <taxon>Rodentia</taxon>
        <taxon>Myomorpha</taxon>
        <taxon>Muroidea</taxon>
        <taxon>Cricetidae</taxon>
        <taxon>Cricetinae</taxon>
        <taxon>Cricetulus</taxon>
    </lineage>
</organism>
<accession>G3IMY3</accession>
<evidence type="ECO:0000313" key="3">
    <source>
        <dbReference type="EMBL" id="EGW14936.1"/>
    </source>
</evidence>
<dbReference type="AlphaFoldDB" id="G3IMY3"/>
<dbReference type="SUPFAM" id="SSF54211">
    <property type="entry name" value="Ribosomal protein S5 domain 2-like"/>
    <property type="match status" value="1"/>
</dbReference>
<dbReference type="InterPro" id="IPR014721">
    <property type="entry name" value="Ribsml_uS5_D2-typ_fold_subgr"/>
</dbReference>
<dbReference type="InterPro" id="IPR005324">
    <property type="entry name" value="Ribosomal_uS5_C"/>
</dbReference>
<dbReference type="EMBL" id="JH005192">
    <property type="protein sequence ID" value="EGW14936.1"/>
    <property type="molecule type" value="Genomic_DNA"/>
</dbReference>
<sequence>MQSPGKQDIRGTGVVSAPVPKKLLLEASIDDCCTSARDCTAALGNFTKATFDVFSKTHSYWTPPHHHHHLWKETVFTRSPHQEFTDHL</sequence>
<keyword evidence="3" id="KW-0687">Ribonucleoprotein</keyword>
<evidence type="ECO:0000313" key="4">
    <source>
        <dbReference type="Proteomes" id="UP000001075"/>
    </source>
</evidence>
<dbReference type="Proteomes" id="UP000001075">
    <property type="component" value="Unassembled WGS sequence"/>
</dbReference>
<reference evidence="4" key="1">
    <citation type="journal article" date="2011" name="Nat. Biotechnol.">
        <title>The genomic sequence of the Chinese hamster ovary (CHO)-K1 cell line.</title>
        <authorList>
            <person name="Xu X."/>
            <person name="Nagarajan H."/>
            <person name="Lewis N.E."/>
            <person name="Pan S."/>
            <person name="Cai Z."/>
            <person name="Liu X."/>
            <person name="Chen W."/>
            <person name="Xie M."/>
            <person name="Wang W."/>
            <person name="Hammond S."/>
            <person name="Andersen M.R."/>
            <person name="Neff N."/>
            <person name="Passarelli B."/>
            <person name="Koh W."/>
            <person name="Fan H.C."/>
            <person name="Wang J."/>
            <person name="Gui Y."/>
            <person name="Lee K.H."/>
            <person name="Betenbaugh M.J."/>
            <person name="Quake S.R."/>
            <person name="Famili I."/>
            <person name="Palsson B.O."/>
            <person name="Wang J."/>
        </authorList>
    </citation>
    <scope>NUCLEOTIDE SEQUENCE [LARGE SCALE GENOMIC DNA]</scope>
    <source>
        <strain evidence="4">CHO K1 cell line</strain>
    </source>
</reference>
<feature type="domain" description="Small ribosomal subunit protein uS5 C-terminal" evidence="2">
    <location>
        <begin position="10"/>
        <end position="60"/>
    </location>
</feature>
<dbReference type="InParanoid" id="G3IMY3"/>
<keyword evidence="3" id="KW-0689">Ribosomal protein</keyword>
<dbReference type="InterPro" id="IPR020568">
    <property type="entry name" value="Ribosomal_Su5_D2-typ_SF"/>
</dbReference>
<dbReference type="Pfam" id="PF03719">
    <property type="entry name" value="Ribosomal_S5_C"/>
    <property type="match status" value="1"/>
</dbReference>
<evidence type="ECO:0000259" key="2">
    <source>
        <dbReference type="Pfam" id="PF03719"/>
    </source>
</evidence>
<evidence type="ECO:0000256" key="1">
    <source>
        <dbReference type="ARBA" id="ARBA00022843"/>
    </source>
</evidence>
<proteinExistence type="predicted"/>
<dbReference type="GO" id="GO:0005840">
    <property type="term" value="C:ribosome"/>
    <property type="evidence" value="ECO:0007669"/>
    <property type="project" value="UniProtKB-KW"/>
</dbReference>
<dbReference type="GO" id="GO:0003735">
    <property type="term" value="F:structural constituent of ribosome"/>
    <property type="evidence" value="ECO:0007669"/>
    <property type="project" value="InterPro"/>
</dbReference>
<name>G3IMY3_CRIGR</name>
<protein>
    <submittedName>
        <fullName evidence="3">40S ribosomal protein S2</fullName>
    </submittedName>
</protein>
<dbReference type="Gene3D" id="3.30.230.10">
    <property type="match status" value="1"/>
</dbReference>
<gene>
    <name evidence="3" type="ORF">I79_025290</name>
</gene>
<keyword evidence="1" id="KW-0832">Ubl conjugation</keyword>
<dbReference type="GO" id="GO:0006412">
    <property type="term" value="P:translation"/>
    <property type="evidence" value="ECO:0007669"/>
    <property type="project" value="InterPro"/>
</dbReference>
<dbReference type="STRING" id="10029.G3IMY3"/>